<evidence type="ECO:0000256" key="2">
    <source>
        <dbReference type="ARBA" id="ARBA00022485"/>
    </source>
</evidence>
<keyword evidence="9" id="KW-0326">Glycosidase</keyword>
<dbReference type="FunFam" id="1.10.340.30:FF:000001">
    <property type="entry name" value="Endonuclease III"/>
    <property type="match status" value="1"/>
</dbReference>
<accession>T0XVZ6</accession>
<keyword evidence="3" id="KW-0479">Metal-binding</keyword>
<evidence type="ECO:0000256" key="5">
    <source>
        <dbReference type="ARBA" id="ARBA00022801"/>
    </source>
</evidence>
<gene>
    <name evidence="11" type="ORF">B1B_19360</name>
</gene>
<dbReference type="GO" id="GO:0004519">
    <property type="term" value="F:endonuclease activity"/>
    <property type="evidence" value="ECO:0007669"/>
    <property type="project" value="UniProtKB-KW"/>
</dbReference>
<organism evidence="11">
    <name type="scientific">mine drainage metagenome</name>
    <dbReference type="NCBI Taxonomy" id="410659"/>
    <lineage>
        <taxon>unclassified sequences</taxon>
        <taxon>metagenomes</taxon>
        <taxon>ecological metagenomes</taxon>
    </lineage>
</organism>
<dbReference type="AlphaFoldDB" id="T0XVZ6"/>
<reference evidence="11" key="2">
    <citation type="journal article" date="2014" name="ISME J.">
        <title>Microbial stratification in low pH oxic and suboxic macroscopic growths along an acid mine drainage.</title>
        <authorList>
            <person name="Mendez-Garcia C."/>
            <person name="Mesa V."/>
            <person name="Sprenger R.R."/>
            <person name="Richter M."/>
            <person name="Diez M.S."/>
            <person name="Solano J."/>
            <person name="Bargiela R."/>
            <person name="Golyshina O.V."/>
            <person name="Manteca A."/>
            <person name="Ramos J.L."/>
            <person name="Gallego J.R."/>
            <person name="Llorente I."/>
            <person name="Martins Dos Santos V.A."/>
            <person name="Jensen O.N."/>
            <person name="Pelaez A.I."/>
            <person name="Sanchez J."/>
            <person name="Ferrer M."/>
        </authorList>
    </citation>
    <scope>NUCLEOTIDE SEQUENCE</scope>
</reference>
<keyword evidence="4" id="KW-0227">DNA damage</keyword>
<evidence type="ECO:0000256" key="8">
    <source>
        <dbReference type="ARBA" id="ARBA00023204"/>
    </source>
</evidence>
<keyword evidence="6" id="KW-0408">Iron</keyword>
<dbReference type="EMBL" id="AUZY01013012">
    <property type="protein sequence ID" value="EQD26961.1"/>
    <property type="molecule type" value="Genomic_DNA"/>
</dbReference>
<dbReference type="GO" id="GO:0006285">
    <property type="term" value="P:base-excision repair, AP site formation"/>
    <property type="evidence" value="ECO:0007669"/>
    <property type="project" value="TreeGrafter"/>
</dbReference>
<evidence type="ECO:0000259" key="10">
    <source>
        <dbReference type="SMART" id="SM00478"/>
    </source>
</evidence>
<evidence type="ECO:0000256" key="3">
    <source>
        <dbReference type="ARBA" id="ARBA00022723"/>
    </source>
</evidence>
<evidence type="ECO:0000256" key="9">
    <source>
        <dbReference type="ARBA" id="ARBA00023295"/>
    </source>
</evidence>
<dbReference type="SMART" id="SM00478">
    <property type="entry name" value="ENDO3c"/>
    <property type="match status" value="1"/>
</dbReference>
<comment type="caution">
    <text evidence="11">The sequence shown here is derived from an EMBL/GenBank/DDBJ whole genome shotgun (WGS) entry which is preliminary data.</text>
</comment>
<keyword evidence="8" id="KW-0234">DNA repair</keyword>
<dbReference type="GO" id="GO:0046872">
    <property type="term" value="F:metal ion binding"/>
    <property type="evidence" value="ECO:0007669"/>
    <property type="project" value="UniProtKB-KW"/>
</dbReference>
<reference evidence="11" key="1">
    <citation type="submission" date="2013-08" db="EMBL/GenBank/DDBJ databases">
        <authorList>
            <person name="Mendez C."/>
            <person name="Richter M."/>
            <person name="Ferrer M."/>
            <person name="Sanchez J."/>
        </authorList>
    </citation>
    <scope>NUCLEOTIDE SEQUENCE</scope>
</reference>
<dbReference type="GO" id="GO:0051539">
    <property type="term" value="F:4 iron, 4 sulfur cluster binding"/>
    <property type="evidence" value="ECO:0007669"/>
    <property type="project" value="UniProtKB-KW"/>
</dbReference>
<dbReference type="PIRSF" id="PIRSF001435">
    <property type="entry name" value="Nth"/>
    <property type="match status" value="1"/>
</dbReference>
<evidence type="ECO:0000256" key="6">
    <source>
        <dbReference type="ARBA" id="ARBA00023004"/>
    </source>
</evidence>
<protein>
    <submittedName>
        <fullName evidence="11">Endonuclease III</fullName>
    </submittedName>
</protein>
<dbReference type="Gene3D" id="1.10.1670.10">
    <property type="entry name" value="Helix-hairpin-Helix base-excision DNA repair enzymes (C-terminal)"/>
    <property type="match status" value="1"/>
</dbReference>
<comment type="similarity">
    <text evidence="1">Belongs to the Nth/MutY family.</text>
</comment>
<dbReference type="Gene3D" id="1.10.340.30">
    <property type="entry name" value="Hypothetical protein, domain 2"/>
    <property type="match status" value="1"/>
</dbReference>
<dbReference type="GO" id="GO:0019104">
    <property type="term" value="F:DNA N-glycosylase activity"/>
    <property type="evidence" value="ECO:0007669"/>
    <property type="project" value="TreeGrafter"/>
</dbReference>
<sequence>MGDRLSWGPLLRRLSAFYSAGEWRTPLLRTRGTDPFVVLVSTVLSHRTRDEVTARATLRLLTKYPRAQELAKARVTSIEDRIREVGLYRIKARGLKKAASMLVHRYGGTVPVTVPELLEVPMVGPKTAHAVMVFAYRRPGLPVDTHILRVARRIGAVRGLSISRAQRELALTVPERYWGLLNPVLVQHGMNLCRVQDPRCTECPIAAACPRVGVGLA</sequence>
<keyword evidence="5" id="KW-0378">Hydrolase</keyword>
<dbReference type="InterPro" id="IPR023170">
    <property type="entry name" value="HhH_base_excis_C"/>
</dbReference>
<dbReference type="PANTHER" id="PTHR10359:SF18">
    <property type="entry name" value="ENDONUCLEASE III"/>
    <property type="match status" value="1"/>
</dbReference>
<keyword evidence="7" id="KW-0411">Iron-sulfur</keyword>
<keyword evidence="11" id="KW-0540">Nuclease</keyword>
<name>T0XVZ6_9ZZZZ</name>
<feature type="domain" description="HhH-GPD" evidence="10">
    <location>
        <begin position="44"/>
        <end position="191"/>
    </location>
</feature>
<evidence type="ECO:0000313" key="11">
    <source>
        <dbReference type="EMBL" id="EQD26961.1"/>
    </source>
</evidence>
<dbReference type="InterPro" id="IPR011257">
    <property type="entry name" value="DNA_glycosylase"/>
</dbReference>
<evidence type="ECO:0000256" key="4">
    <source>
        <dbReference type="ARBA" id="ARBA00022763"/>
    </source>
</evidence>
<dbReference type="InterPro" id="IPR003265">
    <property type="entry name" value="HhH-GPD_domain"/>
</dbReference>
<dbReference type="PANTHER" id="PTHR10359">
    <property type="entry name" value="A/G-SPECIFIC ADENINE GLYCOSYLASE/ENDONUCLEASE III"/>
    <property type="match status" value="1"/>
</dbReference>
<dbReference type="Pfam" id="PF00730">
    <property type="entry name" value="HhH-GPD"/>
    <property type="match status" value="1"/>
</dbReference>
<dbReference type="CDD" id="cd00056">
    <property type="entry name" value="ENDO3c"/>
    <property type="match status" value="1"/>
</dbReference>
<evidence type="ECO:0000256" key="7">
    <source>
        <dbReference type="ARBA" id="ARBA00023014"/>
    </source>
</evidence>
<evidence type="ECO:0000256" key="1">
    <source>
        <dbReference type="ARBA" id="ARBA00008343"/>
    </source>
</evidence>
<keyword evidence="11" id="KW-0255">Endonuclease</keyword>
<dbReference type="SUPFAM" id="SSF48150">
    <property type="entry name" value="DNA-glycosylase"/>
    <property type="match status" value="1"/>
</dbReference>
<proteinExistence type="inferred from homology"/>
<keyword evidence="2" id="KW-0004">4Fe-4S</keyword>